<dbReference type="Proteomes" id="UP000069135">
    <property type="component" value="Chromosome"/>
</dbReference>
<sequence length="63" mass="6749">MKDEPNEIAGKSFEELVRGPDGRILAAAFHDGKKKRSQDGLGVPGLRKKFGQVLEPAEGEGEG</sequence>
<dbReference type="STRING" id="1735162.PeribacterB2_0203"/>
<accession>A0A0S1SLF1</accession>
<reference evidence="2 3" key="2">
    <citation type="journal article" date="2016" name="PeerJ">
        <title>Analysis of five complete genome sequences for members of the class Peribacteria in the recently recognized Peregrinibacteria bacterial phylum.</title>
        <authorList>
            <person name="Anantharaman K."/>
            <person name="Brown C.T."/>
            <person name="Burstein D."/>
            <person name="Castelle C.J."/>
            <person name="Probst A.J."/>
            <person name="Thomas B.C."/>
            <person name="Williams K.H."/>
            <person name="Banfield J.F."/>
        </authorList>
    </citation>
    <scope>NUCLEOTIDE SEQUENCE [LARGE SCALE GENOMIC DNA]</scope>
    <source>
        <strain evidence="2">RIFOXYD1_FULL_PER-ii_59_16</strain>
    </source>
</reference>
<reference evidence="3" key="1">
    <citation type="submission" date="2015-10" db="EMBL/GenBank/DDBJ databases">
        <title>Analysis of five complete genome sequences for members of the class Peribacteria in the recently recognized Peregrinibacteria bacterial phylum.</title>
        <authorList>
            <person name="Anantharaman K."/>
            <person name="Brown C.T."/>
            <person name="Burstein D."/>
            <person name="Castelle C.J."/>
            <person name="Probst A.J."/>
            <person name="Thomas B.C."/>
            <person name="Williams K.H."/>
            <person name="Banfield J.F."/>
        </authorList>
    </citation>
    <scope>NUCLEOTIDE SEQUENCE [LARGE SCALE GENOMIC DNA]</scope>
</reference>
<evidence type="ECO:0000313" key="3">
    <source>
        <dbReference type="Proteomes" id="UP000069135"/>
    </source>
</evidence>
<evidence type="ECO:0000256" key="1">
    <source>
        <dbReference type="SAM" id="MobiDB-lite"/>
    </source>
</evidence>
<accession>A0A0S1SM85</accession>
<dbReference type="KEGG" id="prf:PeribacterA2_0203"/>
<accession>A0A0S1SR49</accession>
<dbReference type="AlphaFoldDB" id="A0A0S1SJT6"/>
<organism evidence="2 3">
    <name type="scientific">Candidatus Peribacter riflensis</name>
    <dbReference type="NCBI Taxonomy" id="1735162"/>
    <lineage>
        <taxon>Bacteria</taxon>
        <taxon>Candidatus Peregrinibacteriota</taxon>
        <taxon>Candidatus Peribacteria</taxon>
        <taxon>Candidatus Peribacterales</taxon>
        <taxon>Candidatus Peribacteraceae</taxon>
        <taxon>Candidatus Peribacter</taxon>
    </lineage>
</organism>
<accession>A0A0S1SJT6</accession>
<feature type="region of interest" description="Disordered" evidence="1">
    <location>
        <begin position="31"/>
        <end position="63"/>
    </location>
</feature>
<evidence type="ECO:0000313" key="2">
    <source>
        <dbReference type="EMBL" id="ALM12904.1"/>
    </source>
</evidence>
<dbReference type="EMBL" id="CP013065">
    <property type="protein sequence ID" value="ALM12904.1"/>
    <property type="molecule type" value="Genomic_DNA"/>
</dbReference>
<gene>
    <name evidence="2" type="ORF">PeribacterD1_0203</name>
</gene>
<proteinExistence type="predicted"/>
<accession>A0A0S1SV67</accession>
<name>A0A0S1SJT6_9BACT</name>
<protein>
    <submittedName>
        <fullName evidence="2">Uncharacterized protein</fullName>
    </submittedName>
</protein>